<organism evidence="1 2">
    <name type="scientific">Naganishia friedmannii</name>
    <dbReference type="NCBI Taxonomy" id="89922"/>
    <lineage>
        <taxon>Eukaryota</taxon>
        <taxon>Fungi</taxon>
        <taxon>Dikarya</taxon>
        <taxon>Basidiomycota</taxon>
        <taxon>Agaricomycotina</taxon>
        <taxon>Tremellomycetes</taxon>
        <taxon>Filobasidiales</taxon>
        <taxon>Filobasidiaceae</taxon>
        <taxon>Naganishia</taxon>
    </lineage>
</organism>
<sequence>MSQTSPAQLNLAYLLPPSWKEDIPRWFHEDTPSFDWAGLVVGEEQQEAILWAKSGGVLAGVPFFEEIFKHVDCSVEWLYPEGHVLPDNSKTKVAVVRGKARQLLLGERVGLNMLSRCSGIASVSKRFKDIAAESGWKGTVAGTRKTTPGFRLVEKYGMMVGGIDPHRHDLSSMVMLKDNHVWASGSITEAVKTVRRAAGFSLKVTVECQSYEEAGEAIEAGADIVMLDNMVGEDLHGCAKRLKKEYGKEGKGREFLIESSGGVVESGLVARIGPDIDILSTSAVHQSVQHVDFSLKIQPKKKTASTPASTADVIDSAA</sequence>
<keyword evidence="2" id="KW-1185">Reference proteome</keyword>
<proteinExistence type="predicted"/>
<evidence type="ECO:0000313" key="1">
    <source>
        <dbReference type="EMBL" id="KAJ9105447.1"/>
    </source>
</evidence>
<dbReference type="Proteomes" id="UP001227268">
    <property type="component" value="Unassembled WGS sequence"/>
</dbReference>
<comment type="caution">
    <text evidence="1">The sequence shown here is derived from an EMBL/GenBank/DDBJ whole genome shotgun (WGS) entry which is preliminary data.</text>
</comment>
<accession>A0ACC2W2X2</accession>
<name>A0ACC2W2X2_9TREE</name>
<evidence type="ECO:0000313" key="2">
    <source>
        <dbReference type="Proteomes" id="UP001227268"/>
    </source>
</evidence>
<reference evidence="1" key="1">
    <citation type="submission" date="2023-04" db="EMBL/GenBank/DDBJ databases">
        <title>Draft Genome sequencing of Naganishia species isolated from polar environments using Oxford Nanopore Technology.</title>
        <authorList>
            <person name="Leo P."/>
            <person name="Venkateswaran K."/>
        </authorList>
    </citation>
    <scope>NUCLEOTIDE SEQUENCE</scope>
    <source>
        <strain evidence="1">MNA-CCFEE 5423</strain>
    </source>
</reference>
<protein>
    <submittedName>
        <fullName evidence="1">Uncharacterized protein</fullName>
    </submittedName>
</protein>
<dbReference type="EMBL" id="JASBWT010000004">
    <property type="protein sequence ID" value="KAJ9105447.1"/>
    <property type="molecule type" value="Genomic_DNA"/>
</dbReference>
<gene>
    <name evidence="1" type="ORF">QFC21_001818</name>
</gene>